<sequence length="176" mass="19033">MTGRRKKGEKEKEKRKRKRNWILCFFICMCLAVVAVLAIVSVLLNRDIRDSDDDGAIKLPIEQSASDFLEQFLGNSQQTNDFIRCMSGCGAGAATPCNTTTDCIDPEECRPFCGGRFHGSLTPGADSCPPPGGCPRDQICELICARITVLASCPLDCLCATSDDPPGFCGPVFTMA</sequence>
<feature type="transmembrane region" description="Helical" evidence="1">
    <location>
        <begin position="21"/>
        <end position="44"/>
    </location>
</feature>
<proteinExistence type="predicted"/>
<name>A0A0F9RJ98_9ZZZZ</name>
<keyword evidence="1" id="KW-0472">Membrane</keyword>
<accession>A0A0F9RJ98</accession>
<keyword evidence="1" id="KW-1133">Transmembrane helix</keyword>
<gene>
    <name evidence="2" type="ORF">LCGC14_0888280</name>
</gene>
<comment type="caution">
    <text evidence="2">The sequence shown here is derived from an EMBL/GenBank/DDBJ whole genome shotgun (WGS) entry which is preliminary data.</text>
</comment>
<organism evidence="2">
    <name type="scientific">marine sediment metagenome</name>
    <dbReference type="NCBI Taxonomy" id="412755"/>
    <lineage>
        <taxon>unclassified sequences</taxon>
        <taxon>metagenomes</taxon>
        <taxon>ecological metagenomes</taxon>
    </lineage>
</organism>
<reference evidence="2" key="1">
    <citation type="journal article" date="2015" name="Nature">
        <title>Complex archaea that bridge the gap between prokaryotes and eukaryotes.</title>
        <authorList>
            <person name="Spang A."/>
            <person name="Saw J.H."/>
            <person name="Jorgensen S.L."/>
            <person name="Zaremba-Niedzwiedzka K."/>
            <person name="Martijn J."/>
            <person name="Lind A.E."/>
            <person name="van Eijk R."/>
            <person name="Schleper C."/>
            <person name="Guy L."/>
            <person name="Ettema T.J."/>
        </authorList>
    </citation>
    <scope>NUCLEOTIDE SEQUENCE</scope>
</reference>
<dbReference type="EMBL" id="LAZR01002830">
    <property type="protein sequence ID" value="KKN25091.1"/>
    <property type="molecule type" value="Genomic_DNA"/>
</dbReference>
<dbReference type="AlphaFoldDB" id="A0A0F9RJ98"/>
<keyword evidence="1" id="KW-0812">Transmembrane</keyword>
<protein>
    <submittedName>
        <fullName evidence="2">Uncharacterized protein</fullName>
    </submittedName>
</protein>
<evidence type="ECO:0000256" key="1">
    <source>
        <dbReference type="SAM" id="Phobius"/>
    </source>
</evidence>
<evidence type="ECO:0000313" key="2">
    <source>
        <dbReference type="EMBL" id="KKN25091.1"/>
    </source>
</evidence>